<dbReference type="PANTHER" id="PTHR30204:SF82">
    <property type="entry name" value="TRANSCRIPTIONAL REGULATOR, MERR FAMILY"/>
    <property type="match status" value="1"/>
</dbReference>
<dbReference type="AlphaFoldDB" id="A0A6M0H6U0"/>
<evidence type="ECO:0000313" key="4">
    <source>
        <dbReference type="EMBL" id="NEU06359.1"/>
    </source>
</evidence>
<reference evidence="4 5" key="1">
    <citation type="submission" date="2020-02" db="EMBL/GenBank/DDBJ databases">
        <title>Genome assembly of a novel Clostridium senegalense strain.</title>
        <authorList>
            <person name="Gupta T.B."/>
            <person name="Jauregui R."/>
            <person name="Maclean P."/>
            <person name="Nawarathana A."/>
            <person name="Brightwell G."/>
        </authorList>
    </citation>
    <scope>NUCLEOTIDE SEQUENCE [LARGE SCALE GENOMIC DNA]</scope>
    <source>
        <strain evidence="4 5">AGRFS4</strain>
    </source>
</reference>
<dbReference type="EMBL" id="JAAGPU010000042">
    <property type="protein sequence ID" value="NEU06359.1"/>
    <property type="molecule type" value="Genomic_DNA"/>
</dbReference>
<gene>
    <name evidence="4" type="ORF">G3M99_16220</name>
</gene>
<dbReference type="InterPro" id="IPR009061">
    <property type="entry name" value="DNA-bd_dom_put_sf"/>
</dbReference>
<comment type="caution">
    <text evidence="4">The sequence shown here is derived from an EMBL/GenBank/DDBJ whole genome shotgun (WGS) entry which is preliminary data.</text>
</comment>
<keyword evidence="5" id="KW-1185">Reference proteome</keyword>
<dbReference type="RefSeq" id="WP_199870807.1">
    <property type="nucleotide sequence ID" value="NZ_JAAGPU010000042.1"/>
</dbReference>
<keyword evidence="2" id="KW-0175">Coiled coil</keyword>
<dbReference type="Gene3D" id="1.10.1660.10">
    <property type="match status" value="1"/>
</dbReference>
<dbReference type="Pfam" id="PF13411">
    <property type="entry name" value="MerR_1"/>
    <property type="match status" value="1"/>
</dbReference>
<proteinExistence type="predicted"/>
<evidence type="ECO:0000259" key="3">
    <source>
        <dbReference type="PROSITE" id="PS50937"/>
    </source>
</evidence>
<dbReference type="GO" id="GO:0003700">
    <property type="term" value="F:DNA-binding transcription factor activity"/>
    <property type="evidence" value="ECO:0007669"/>
    <property type="project" value="InterPro"/>
</dbReference>
<dbReference type="PROSITE" id="PS50937">
    <property type="entry name" value="HTH_MERR_2"/>
    <property type="match status" value="1"/>
</dbReference>
<accession>A0A6M0H6U0</accession>
<evidence type="ECO:0000256" key="1">
    <source>
        <dbReference type="ARBA" id="ARBA00023125"/>
    </source>
</evidence>
<keyword evidence="1" id="KW-0238">DNA-binding</keyword>
<dbReference type="PRINTS" id="PR00040">
    <property type="entry name" value="HTHMERR"/>
</dbReference>
<evidence type="ECO:0000313" key="5">
    <source>
        <dbReference type="Proteomes" id="UP000481872"/>
    </source>
</evidence>
<evidence type="ECO:0000256" key="2">
    <source>
        <dbReference type="SAM" id="Coils"/>
    </source>
</evidence>
<dbReference type="CDD" id="cd01109">
    <property type="entry name" value="HTH_YyaN"/>
    <property type="match status" value="1"/>
</dbReference>
<dbReference type="GO" id="GO:0003677">
    <property type="term" value="F:DNA binding"/>
    <property type="evidence" value="ECO:0007669"/>
    <property type="project" value="UniProtKB-KW"/>
</dbReference>
<feature type="coiled-coil region" evidence="2">
    <location>
        <begin position="83"/>
        <end position="138"/>
    </location>
</feature>
<dbReference type="SMART" id="SM00422">
    <property type="entry name" value="HTH_MERR"/>
    <property type="match status" value="1"/>
</dbReference>
<dbReference type="InterPro" id="IPR000551">
    <property type="entry name" value="MerR-type_HTH_dom"/>
</dbReference>
<dbReference type="PANTHER" id="PTHR30204">
    <property type="entry name" value="REDOX-CYCLING DRUG-SENSING TRANSCRIPTIONAL ACTIVATOR SOXR"/>
    <property type="match status" value="1"/>
</dbReference>
<feature type="domain" description="HTH merR-type" evidence="3">
    <location>
        <begin position="2"/>
        <end position="71"/>
    </location>
</feature>
<name>A0A6M0H6U0_9CLOT</name>
<dbReference type="Proteomes" id="UP000481872">
    <property type="component" value="Unassembled WGS sequence"/>
</dbReference>
<dbReference type="SUPFAM" id="SSF46955">
    <property type="entry name" value="Putative DNA-binding domain"/>
    <property type="match status" value="1"/>
</dbReference>
<protein>
    <submittedName>
        <fullName evidence="4">MerR family transcriptional regulator</fullName>
    </submittedName>
</protein>
<dbReference type="InterPro" id="IPR047057">
    <property type="entry name" value="MerR_fam"/>
</dbReference>
<organism evidence="4 5">
    <name type="scientific">Clostridium senegalense</name>
    <dbReference type="NCBI Taxonomy" id="1465809"/>
    <lineage>
        <taxon>Bacteria</taxon>
        <taxon>Bacillati</taxon>
        <taxon>Bacillota</taxon>
        <taxon>Clostridia</taxon>
        <taxon>Eubacteriales</taxon>
        <taxon>Clostridiaceae</taxon>
        <taxon>Clostridium</taxon>
    </lineage>
</organism>
<sequence>MNYTIRQVAEKMGVTVPTLRYYDKEGLLPFVDKKPNGTRVFKDEDFQGLAIITCMKNSGTPIKDIKRYMDLCAEGDRTLQKRLEIFLERKEAVQKQMEELNKIMETINHKIWYYETAIEAGTEEIHKQNKENEKEDENIKNVCSRMNEF</sequence>